<evidence type="ECO:0000313" key="2">
    <source>
        <dbReference type="EMBL" id="KAE8654434.1"/>
    </source>
</evidence>
<dbReference type="EMBL" id="VEPZ02001787">
    <property type="protein sequence ID" value="KAE8654434.1"/>
    <property type="molecule type" value="Genomic_DNA"/>
</dbReference>
<dbReference type="Pfam" id="PF05755">
    <property type="entry name" value="REF"/>
    <property type="match status" value="1"/>
</dbReference>
<dbReference type="PANTHER" id="PTHR33732">
    <property type="entry name" value="REF/SRPP-LIKE PROTEIN OS05G0151300/LOC_OS05G05940"/>
    <property type="match status" value="1"/>
</dbReference>
<dbReference type="Proteomes" id="UP000436088">
    <property type="component" value="Unassembled WGS sequence"/>
</dbReference>
<evidence type="ECO:0000256" key="1">
    <source>
        <dbReference type="ARBA" id="ARBA00009737"/>
    </source>
</evidence>
<dbReference type="InterPro" id="IPR008802">
    <property type="entry name" value="REF"/>
</dbReference>
<reference evidence="2" key="1">
    <citation type="submission" date="2019-09" db="EMBL/GenBank/DDBJ databases">
        <title>Draft genome information of white flower Hibiscus syriacus.</title>
        <authorList>
            <person name="Kim Y.-M."/>
        </authorList>
    </citation>
    <scope>NUCLEOTIDE SEQUENCE [LARGE SCALE GENOMIC DNA]</scope>
    <source>
        <strain evidence="2">YM2019G1</strain>
    </source>
</reference>
<comment type="similarity">
    <text evidence="1">Belongs to the REF/SRPP family.</text>
</comment>
<dbReference type="AlphaFoldDB" id="A0A6A2XKS0"/>
<protein>
    <submittedName>
        <fullName evidence="2">REF/SRPP-like protein</fullName>
    </submittedName>
</protein>
<dbReference type="PANTHER" id="PTHR33732:SF2">
    <property type="entry name" value="REF_SRPP-LIKE PROTEIN"/>
    <property type="match status" value="1"/>
</dbReference>
<proteinExistence type="inferred from homology"/>
<dbReference type="OrthoDB" id="1901372at2759"/>
<gene>
    <name evidence="2" type="ORF">F3Y22_tig00117048pilonHSYRG00248</name>
</gene>
<name>A0A6A2XKS0_HIBSY</name>
<accession>A0A6A2XKS0</accession>
<keyword evidence="3" id="KW-1185">Reference proteome</keyword>
<evidence type="ECO:0000313" key="3">
    <source>
        <dbReference type="Proteomes" id="UP000436088"/>
    </source>
</evidence>
<comment type="caution">
    <text evidence="2">The sequence shown here is derived from an EMBL/GenBank/DDBJ whole genome shotgun (WGS) entry which is preliminary data.</text>
</comment>
<organism evidence="2 3">
    <name type="scientific">Hibiscus syriacus</name>
    <name type="common">Rose of Sharon</name>
    <dbReference type="NCBI Taxonomy" id="106335"/>
    <lineage>
        <taxon>Eukaryota</taxon>
        <taxon>Viridiplantae</taxon>
        <taxon>Streptophyta</taxon>
        <taxon>Embryophyta</taxon>
        <taxon>Tracheophyta</taxon>
        <taxon>Spermatophyta</taxon>
        <taxon>Magnoliopsida</taxon>
        <taxon>eudicotyledons</taxon>
        <taxon>Gunneridae</taxon>
        <taxon>Pentapetalae</taxon>
        <taxon>rosids</taxon>
        <taxon>malvids</taxon>
        <taxon>Malvales</taxon>
        <taxon>Malvaceae</taxon>
        <taxon>Malvoideae</taxon>
        <taxon>Hibiscus</taxon>
    </lineage>
</organism>
<sequence>MVSTETMEVEFENKELKHLGFVRVAAIRTLVYVSYLYEFAKQNSGPLRSTVGTVEGAVTTAVSPVYERFKNVPDLLLVFLDKKVDEASQKFEDHVPAKAKQAIYQAQDLVQKTAQHARKLGHEARTNGPRGALCCAAGEYKQLVVVYSTKLWVKLNHNSAFHAMAEKVVPTAANLCGKYNGFVNDMSGKGYPLFGYLPLIPIDELSKQIKVAEAKEKEHLDDDKSDSTSDSD</sequence>